<accession>A0A6N8JJY6</accession>
<evidence type="ECO:0000313" key="3">
    <source>
        <dbReference type="Proteomes" id="UP000468388"/>
    </source>
</evidence>
<gene>
    <name evidence="2" type="ORF">GO495_28110</name>
</gene>
<sequence length="118" mass="13366">MQFQLVAFSLFLASLYACNSSAHHNKDPYSLEDTVNYKLTQTQQGGGGVFFKTETYVNTDDTAYSYVKVYSYTKKVAAVQFYKGGKKHGPTITYNENGTPQLGTYYRNDTVIDMHPFK</sequence>
<keyword evidence="3" id="KW-1185">Reference proteome</keyword>
<dbReference type="EMBL" id="WRXO01000011">
    <property type="protein sequence ID" value="MVT44492.1"/>
    <property type="molecule type" value="Genomic_DNA"/>
</dbReference>
<reference evidence="2 3" key="1">
    <citation type="submission" date="2019-12" db="EMBL/GenBank/DDBJ databases">
        <title>The draft genomic sequence of strain Chitinophaga oryziterrae JCM 16595.</title>
        <authorList>
            <person name="Zhang X."/>
        </authorList>
    </citation>
    <scope>NUCLEOTIDE SEQUENCE [LARGE SCALE GENOMIC DNA]</scope>
    <source>
        <strain evidence="2 3">JCM 16595</strain>
    </source>
</reference>
<dbReference type="OrthoDB" id="673423at2"/>
<feature type="signal peptide" evidence="1">
    <location>
        <begin position="1"/>
        <end position="22"/>
    </location>
</feature>
<evidence type="ECO:0000313" key="2">
    <source>
        <dbReference type="EMBL" id="MVT44492.1"/>
    </source>
</evidence>
<dbReference type="RefSeq" id="WP_157303285.1">
    <property type="nucleotide sequence ID" value="NZ_BAAAZB010000036.1"/>
</dbReference>
<dbReference type="AlphaFoldDB" id="A0A6N8JJY6"/>
<feature type="chain" id="PRO_5027054257" evidence="1">
    <location>
        <begin position="23"/>
        <end position="118"/>
    </location>
</feature>
<evidence type="ECO:0000256" key="1">
    <source>
        <dbReference type="SAM" id="SignalP"/>
    </source>
</evidence>
<keyword evidence="1" id="KW-0732">Signal</keyword>
<organism evidence="2 3">
    <name type="scientific">Chitinophaga oryziterrae</name>
    <dbReference type="NCBI Taxonomy" id="1031224"/>
    <lineage>
        <taxon>Bacteria</taxon>
        <taxon>Pseudomonadati</taxon>
        <taxon>Bacteroidota</taxon>
        <taxon>Chitinophagia</taxon>
        <taxon>Chitinophagales</taxon>
        <taxon>Chitinophagaceae</taxon>
        <taxon>Chitinophaga</taxon>
    </lineage>
</organism>
<dbReference type="Gene3D" id="2.20.110.10">
    <property type="entry name" value="Histone H3 K4-specific methyltransferase SET7/9 N-terminal domain"/>
    <property type="match status" value="1"/>
</dbReference>
<comment type="caution">
    <text evidence="2">The sequence shown here is derived from an EMBL/GenBank/DDBJ whole genome shotgun (WGS) entry which is preliminary data.</text>
</comment>
<dbReference type="SUPFAM" id="SSF82185">
    <property type="entry name" value="Histone H3 K4-specific methyltransferase SET7/9 N-terminal domain"/>
    <property type="match status" value="1"/>
</dbReference>
<name>A0A6N8JJY6_9BACT</name>
<proteinExistence type="predicted"/>
<protein>
    <submittedName>
        <fullName evidence="2">Uncharacterized protein</fullName>
    </submittedName>
</protein>
<dbReference type="Proteomes" id="UP000468388">
    <property type="component" value="Unassembled WGS sequence"/>
</dbReference>